<keyword evidence="1" id="KW-0677">Repeat</keyword>
<keyword evidence="2" id="KW-0802">TPR repeat</keyword>
<dbReference type="InterPro" id="IPR019734">
    <property type="entry name" value="TPR_rpt"/>
</dbReference>
<dbReference type="AlphaFoldDB" id="X1TNK3"/>
<dbReference type="EMBL" id="BARW01020185">
    <property type="protein sequence ID" value="GAI89145.1"/>
    <property type="molecule type" value="Genomic_DNA"/>
</dbReference>
<proteinExistence type="predicted"/>
<evidence type="ECO:0000256" key="2">
    <source>
        <dbReference type="ARBA" id="ARBA00022803"/>
    </source>
</evidence>
<dbReference type="InterPro" id="IPR011990">
    <property type="entry name" value="TPR-like_helical_dom_sf"/>
</dbReference>
<organism evidence="3">
    <name type="scientific">marine sediment metagenome</name>
    <dbReference type="NCBI Taxonomy" id="412755"/>
    <lineage>
        <taxon>unclassified sequences</taxon>
        <taxon>metagenomes</taxon>
        <taxon>ecological metagenomes</taxon>
    </lineage>
</organism>
<dbReference type="SUPFAM" id="SSF48452">
    <property type="entry name" value="TPR-like"/>
    <property type="match status" value="1"/>
</dbReference>
<name>X1TNK3_9ZZZZ</name>
<dbReference type="GO" id="GO:0060271">
    <property type="term" value="P:cilium assembly"/>
    <property type="evidence" value="ECO:0007669"/>
    <property type="project" value="TreeGrafter"/>
</dbReference>
<accession>X1TNK3</accession>
<comment type="caution">
    <text evidence="3">The sequence shown here is derived from an EMBL/GenBank/DDBJ whole genome shotgun (WGS) entry which is preliminary data.</text>
</comment>
<dbReference type="GO" id="GO:0061512">
    <property type="term" value="P:protein localization to cilium"/>
    <property type="evidence" value="ECO:0007669"/>
    <property type="project" value="TreeGrafter"/>
</dbReference>
<dbReference type="InterPro" id="IPR002885">
    <property type="entry name" value="PPR_rpt"/>
</dbReference>
<dbReference type="Pfam" id="PF13432">
    <property type="entry name" value="TPR_16"/>
    <property type="match status" value="2"/>
</dbReference>
<gene>
    <name evidence="3" type="ORF">S12H4_34155</name>
</gene>
<dbReference type="GO" id="GO:0036064">
    <property type="term" value="C:ciliary basal body"/>
    <property type="evidence" value="ECO:0007669"/>
    <property type="project" value="TreeGrafter"/>
</dbReference>
<evidence type="ECO:0000256" key="1">
    <source>
        <dbReference type="ARBA" id="ARBA00022737"/>
    </source>
</evidence>
<sequence>MTMDINSDYYQRGLELAEAGKHQEALACIQEHLRTAPDNAQALNDTGAILYCLGRSAEAIEHFVKARNLQADSAEIVWNLVEAYLAVGRADKAIQLFDDMERMGILNADVLNRAANVFLDEGNKADAVETLLRSLQVSQPYTYKSDFQTLCKYQIWIHPA</sequence>
<evidence type="ECO:0000313" key="3">
    <source>
        <dbReference type="EMBL" id="GAI89145.1"/>
    </source>
</evidence>
<dbReference type="NCBIfam" id="TIGR00756">
    <property type="entry name" value="PPR"/>
    <property type="match status" value="1"/>
</dbReference>
<protein>
    <submittedName>
        <fullName evidence="3">Uncharacterized protein</fullName>
    </submittedName>
</protein>
<reference evidence="3" key="1">
    <citation type="journal article" date="2014" name="Front. Microbiol.">
        <title>High frequency of phylogenetically diverse reductive dehalogenase-homologous genes in deep subseafloor sedimentary metagenomes.</title>
        <authorList>
            <person name="Kawai M."/>
            <person name="Futagami T."/>
            <person name="Toyoda A."/>
            <person name="Takaki Y."/>
            <person name="Nishi S."/>
            <person name="Hori S."/>
            <person name="Arai W."/>
            <person name="Tsubouchi T."/>
            <person name="Morono Y."/>
            <person name="Uchiyama I."/>
            <person name="Ito T."/>
            <person name="Fujiyama A."/>
            <person name="Inagaki F."/>
            <person name="Takami H."/>
        </authorList>
    </citation>
    <scope>NUCLEOTIDE SEQUENCE</scope>
    <source>
        <strain evidence="3">Expedition CK06-06</strain>
    </source>
</reference>
<dbReference type="Gene3D" id="1.25.40.10">
    <property type="entry name" value="Tetratricopeptide repeat domain"/>
    <property type="match status" value="1"/>
</dbReference>
<dbReference type="SMART" id="SM00028">
    <property type="entry name" value="TPR"/>
    <property type="match status" value="3"/>
</dbReference>
<dbReference type="PANTHER" id="PTHR44186:SF1">
    <property type="entry name" value="BARDET-BIEDL SYNDROME 4 PROTEIN"/>
    <property type="match status" value="1"/>
</dbReference>
<dbReference type="PANTHER" id="PTHR44186">
    <property type="match status" value="1"/>
</dbReference>